<evidence type="ECO:0000256" key="2">
    <source>
        <dbReference type="SAM" id="MobiDB-lite"/>
    </source>
</evidence>
<dbReference type="InterPro" id="IPR035994">
    <property type="entry name" value="Nucleoside_phosphorylase_sf"/>
</dbReference>
<gene>
    <name evidence="4" type="ORF">MFIFM68171_00342</name>
</gene>
<evidence type="ECO:0000313" key="5">
    <source>
        <dbReference type="Proteomes" id="UP001628179"/>
    </source>
</evidence>
<sequence length="525" mass="59190">MGKAKQGGEFERTGALDNPPNALLTALAKLRTENELTGSKVAVYLNEFKDKYPKAAEKYLPDSLEDILFKASYDHVTAAKPDRNAKGNDGDDEEEDEEGEEEDKKNSCRFCDPTKVVNRKPRDRRVHYGLIASGNQVIKDAKSRDKLDKDLGGNVLCIEMEAAGIVNSFPCLVIRGICDYSDSHKNRAWQEHAAAVAAAFAKELLGIVQPSEIQGDRLIKDALNEAKEVKQNIERVRKAVQDGFMDAKNDLGNLLGETELQKKKEILSWLAEGDYTTQQHDYISRLEPGADKWLLRSPGLRAWLDTPKRTLFCPGIPGAGKTIQTSILIDHLIETFHNDPTVIVAYLYCNFQRQQVQMAEHLLANLLKQLAKHHNSMPSCLKSLYHELTKKNKRPSLEDLSETFHRTKFLDRLLDIQSKIGLNLFATSRHIRNIEQRFEGIPSVVIRPSRPDVFNFLSNHMFQLPDFVRGDKSLQEEIKAEIESAIEGIFLLAQLYLDSLVGKSPKSVENFAKSLYSITGWIQCA</sequence>
<keyword evidence="5" id="KW-1185">Reference proteome</keyword>
<dbReference type="PANTHER" id="PTHR46082">
    <property type="entry name" value="ATP/GTP-BINDING PROTEIN-RELATED"/>
    <property type="match status" value="1"/>
</dbReference>
<dbReference type="PANTHER" id="PTHR46082:SF11">
    <property type="entry name" value="AAA+ ATPASE DOMAIN-CONTAINING PROTEIN-RELATED"/>
    <property type="match status" value="1"/>
</dbReference>
<dbReference type="EMBL" id="BAAFSV010000001">
    <property type="protein sequence ID" value="GAB1310132.1"/>
    <property type="molecule type" value="Genomic_DNA"/>
</dbReference>
<dbReference type="Gene3D" id="3.40.50.1580">
    <property type="entry name" value="Nucleoside phosphorylase domain"/>
    <property type="match status" value="1"/>
</dbReference>
<dbReference type="SUPFAM" id="SSF53167">
    <property type="entry name" value="Purine and uridine phosphorylases"/>
    <property type="match status" value="1"/>
</dbReference>
<evidence type="ECO:0000256" key="1">
    <source>
        <dbReference type="ARBA" id="ARBA00022737"/>
    </source>
</evidence>
<dbReference type="InterPro" id="IPR056884">
    <property type="entry name" value="NPHP3-like_N"/>
</dbReference>
<dbReference type="GeneID" id="98171087"/>
<dbReference type="Pfam" id="PF24883">
    <property type="entry name" value="NPHP3_N"/>
    <property type="match status" value="1"/>
</dbReference>
<dbReference type="RefSeq" id="XP_070911865.1">
    <property type="nucleotide sequence ID" value="XM_071055764.1"/>
</dbReference>
<feature type="domain" description="Nephrocystin 3-like N-terminal" evidence="3">
    <location>
        <begin position="292"/>
        <end position="406"/>
    </location>
</feature>
<name>A0ABQ0FXA1_9PEZI</name>
<accession>A0ABQ0FXA1</accession>
<feature type="compositionally biased region" description="Acidic residues" evidence="2">
    <location>
        <begin position="90"/>
        <end position="101"/>
    </location>
</feature>
<feature type="region of interest" description="Disordered" evidence="2">
    <location>
        <begin position="1"/>
        <end position="21"/>
    </location>
</feature>
<dbReference type="InterPro" id="IPR027417">
    <property type="entry name" value="P-loop_NTPase"/>
</dbReference>
<proteinExistence type="predicted"/>
<dbReference type="InterPro" id="IPR053137">
    <property type="entry name" value="NLR-like"/>
</dbReference>
<evidence type="ECO:0000313" key="4">
    <source>
        <dbReference type="EMBL" id="GAB1310132.1"/>
    </source>
</evidence>
<feature type="region of interest" description="Disordered" evidence="2">
    <location>
        <begin position="80"/>
        <end position="107"/>
    </location>
</feature>
<protein>
    <submittedName>
        <fullName evidence="4">NACHT domain-containing protein</fullName>
    </submittedName>
</protein>
<evidence type="ECO:0000259" key="3">
    <source>
        <dbReference type="Pfam" id="PF24883"/>
    </source>
</evidence>
<keyword evidence="1" id="KW-0677">Repeat</keyword>
<feature type="compositionally biased region" description="Basic and acidic residues" evidence="2">
    <location>
        <begin position="1"/>
        <end position="14"/>
    </location>
</feature>
<feature type="compositionally biased region" description="Basic and acidic residues" evidence="2">
    <location>
        <begin position="80"/>
        <end position="89"/>
    </location>
</feature>
<dbReference type="Gene3D" id="3.40.50.300">
    <property type="entry name" value="P-loop containing nucleotide triphosphate hydrolases"/>
    <property type="match status" value="1"/>
</dbReference>
<organism evidence="4 5">
    <name type="scientific">Madurella fahalii</name>
    <dbReference type="NCBI Taxonomy" id="1157608"/>
    <lineage>
        <taxon>Eukaryota</taxon>
        <taxon>Fungi</taxon>
        <taxon>Dikarya</taxon>
        <taxon>Ascomycota</taxon>
        <taxon>Pezizomycotina</taxon>
        <taxon>Sordariomycetes</taxon>
        <taxon>Sordariomycetidae</taxon>
        <taxon>Sordariales</taxon>
        <taxon>Sordariales incertae sedis</taxon>
        <taxon>Madurella</taxon>
    </lineage>
</organism>
<comment type="caution">
    <text evidence="4">The sequence shown here is derived from an EMBL/GenBank/DDBJ whole genome shotgun (WGS) entry which is preliminary data.</text>
</comment>
<dbReference type="Proteomes" id="UP001628179">
    <property type="component" value="Unassembled WGS sequence"/>
</dbReference>
<reference evidence="4 5" key="1">
    <citation type="submission" date="2024-09" db="EMBL/GenBank/DDBJ databases">
        <title>Itraconazole resistance in Madurella fahalii resulting from another homologue of gene encoding cytochrome P450 14-alpha sterol demethylase (CYP51).</title>
        <authorList>
            <person name="Yoshioka I."/>
            <person name="Fahal A.H."/>
            <person name="Kaneko S."/>
            <person name="Yaguchi T."/>
        </authorList>
    </citation>
    <scope>NUCLEOTIDE SEQUENCE [LARGE SCALE GENOMIC DNA]</scope>
    <source>
        <strain evidence="4 5">IFM 68171</strain>
    </source>
</reference>